<dbReference type="InterPro" id="IPR026875">
    <property type="entry name" value="PHydrolase_assoc_dom"/>
</dbReference>
<dbReference type="InterPro" id="IPR023023">
    <property type="entry name" value="dNTPase_2"/>
</dbReference>
<name>A0A2T0Z4V0_9ACTN</name>
<dbReference type="Pfam" id="PF13286">
    <property type="entry name" value="HD_assoc"/>
    <property type="match status" value="1"/>
</dbReference>
<proteinExistence type="inferred from homology"/>
<dbReference type="InterPro" id="IPR006261">
    <property type="entry name" value="dGTPase"/>
</dbReference>
<organism evidence="4 5">
    <name type="scientific">Antricoccus suffuscus</name>
    <dbReference type="NCBI Taxonomy" id="1629062"/>
    <lineage>
        <taxon>Bacteria</taxon>
        <taxon>Bacillati</taxon>
        <taxon>Actinomycetota</taxon>
        <taxon>Actinomycetes</taxon>
        <taxon>Geodermatophilales</taxon>
        <taxon>Antricoccaceae</taxon>
        <taxon>Antricoccus</taxon>
    </lineage>
</organism>
<evidence type="ECO:0000313" key="5">
    <source>
        <dbReference type="Proteomes" id="UP000237752"/>
    </source>
</evidence>
<dbReference type="PANTHER" id="PTHR11373:SF32">
    <property type="entry name" value="DEOXYGUANOSINETRIPHOSPHATE TRIPHOSPHOHYDROLASE"/>
    <property type="match status" value="1"/>
</dbReference>
<dbReference type="RefSeq" id="WP_106351041.1">
    <property type="nucleotide sequence ID" value="NZ_PVUE01000028.1"/>
</dbReference>
<dbReference type="InterPro" id="IPR003607">
    <property type="entry name" value="HD/PDEase_dom"/>
</dbReference>
<evidence type="ECO:0000259" key="3">
    <source>
        <dbReference type="PROSITE" id="PS51831"/>
    </source>
</evidence>
<dbReference type="GO" id="GO:0008832">
    <property type="term" value="F:dGTPase activity"/>
    <property type="evidence" value="ECO:0007669"/>
    <property type="project" value="TreeGrafter"/>
</dbReference>
<evidence type="ECO:0000313" key="4">
    <source>
        <dbReference type="EMBL" id="PRZ31366.1"/>
    </source>
</evidence>
<sequence>MYADADRQRLVVEPAKASYVEGSSGHWRSEFARDRARILHSSALRRLAGKTQVVVPFEDDFPRTRLTHSLEVAQIAREIGQALGLDPDITDAAGLAHDLGHPPFGHNGEDALNAISGEAGGFEGNAQTLRVLVRLEAKIVDGDIDAGLNLTRAVLDATCKYPWPRRDGSAKFGFYADDAAAFGWMRRGAPEGARCIEAQVMDWSDDVAYSVHDLEDGITSGLIDLRDAANDDTSDDVCRIAARYYIDADTDYLAATFARLLAFPVLREVASYGRDAAASRSGRVALKRATSELLGRFSSAAVTSTRARYGDAPLARYGADLVVPAQVAAECALLKACAFKYVMQREGADTLQRQQREIITGLATVLRDCPEHLRDQYADAHRRAVDDAGRLRAVIDQIAELTDGAAIAWHRRLCGN</sequence>
<dbReference type="PROSITE" id="PS51831">
    <property type="entry name" value="HD"/>
    <property type="match status" value="1"/>
</dbReference>
<dbReference type="SUPFAM" id="SSF109604">
    <property type="entry name" value="HD-domain/PDEase-like"/>
    <property type="match status" value="1"/>
</dbReference>
<dbReference type="Pfam" id="PF01966">
    <property type="entry name" value="HD"/>
    <property type="match status" value="1"/>
</dbReference>
<dbReference type="OrthoDB" id="9803619at2"/>
<dbReference type="NCBIfam" id="TIGR01353">
    <property type="entry name" value="dGTP_triPase"/>
    <property type="match status" value="1"/>
</dbReference>
<keyword evidence="1 2" id="KW-0378">Hydrolase</keyword>
<reference evidence="4 5" key="1">
    <citation type="submission" date="2018-03" db="EMBL/GenBank/DDBJ databases">
        <title>Genomic Encyclopedia of Archaeal and Bacterial Type Strains, Phase II (KMG-II): from individual species to whole genera.</title>
        <authorList>
            <person name="Goeker M."/>
        </authorList>
    </citation>
    <scope>NUCLEOTIDE SEQUENCE [LARGE SCALE GENOMIC DNA]</scope>
    <source>
        <strain evidence="4 5">DSM 100065</strain>
    </source>
</reference>
<dbReference type="Proteomes" id="UP000237752">
    <property type="component" value="Unassembled WGS sequence"/>
</dbReference>
<dbReference type="Gene3D" id="1.10.3210.10">
    <property type="entry name" value="Hypothetical protein af1432"/>
    <property type="match status" value="1"/>
</dbReference>
<comment type="similarity">
    <text evidence="2">Belongs to the dGTPase family. Type 2 subfamily.</text>
</comment>
<evidence type="ECO:0000256" key="2">
    <source>
        <dbReference type="HAMAP-Rule" id="MF_01212"/>
    </source>
</evidence>
<dbReference type="SMART" id="SM00471">
    <property type="entry name" value="HDc"/>
    <property type="match status" value="1"/>
</dbReference>
<dbReference type="InterPro" id="IPR006674">
    <property type="entry name" value="HD_domain"/>
</dbReference>
<dbReference type="InterPro" id="IPR050135">
    <property type="entry name" value="dGTPase-like"/>
</dbReference>
<dbReference type="CDD" id="cd00077">
    <property type="entry name" value="HDc"/>
    <property type="match status" value="1"/>
</dbReference>
<keyword evidence="5" id="KW-1185">Reference proteome</keyword>
<dbReference type="PANTHER" id="PTHR11373">
    <property type="entry name" value="DEOXYNUCLEOSIDE TRIPHOSPHATE TRIPHOSPHOHYDROLASE"/>
    <property type="match status" value="1"/>
</dbReference>
<dbReference type="HAMAP" id="MF_01212">
    <property type="entry name" value="dGTPase_type2"/>
    <property type="match status" value="1"/>
</dbReference>
<dbReference type="NCBIfam" id="NF002829">
    <property type="entry name" value="PRK03007.1"/>
    <property type="match status" value="1"/>
</dbReference>
<comment type="caution">
    <text evidence="4">The sequence shown here is derived from an EMBL/GenBank/DDBJ whole genome shotgun (WGS) entry which is preliminary data.</text>
</comment>
<dbReference type="GO" id="GO:0006203">
    <property type="term" value="P:dGTP catabolic process"/>
    <property type="evidence" value="ECO:0007669"/>
    <property type="project" value="TreeGrafter"/>
</dbReference>
<dbReference type="AlphaFoldDB" id="A0A2T0Z4V0"/>
<protein>
    <recommendedName>
        <fullName evidence="2">Deoxyguanosinetriphosphate triphosphohydrolase-like protein</fullName>
    </recommendedName>
</protein>
<gene>
    <name evidence="4" type="ORF">CLV47_1284</name>
</gene>
<feature type="domain" description="HD" evidence="3">
    <location>
        <begin position="65"/>
        <end position="182"/>
    </location>
</feature>
<dbReference type="EMBL" id="PVUE01000028">
    <property type="protein sequence ID" value="PRZ31366.1"/>
    <property type="molecule type" value="Genomic_DNA"/>
</dbReference>
<evidence type="ECO:0000256" key="1">
    <source>
        <dbReference type="ARBA" id="ARBA00022801"/>
    </source>
</evidence>
<accession>A0A2T0Z4V0</accession>